<dbReference type="Proteomes" id="UP000241885">
    <property type="component" value="Chromosome"/>
</dbReference>
<evidence type="ECO:0000313" key="2">
    <source>
        <dbReference type="EMBL" id="AVR89816.1"/>
    </source>
</evidence>
<gene>
    <name evidence="2" type="ORF">Tharo_2935</name>
</gene>
<accession>A0A2R4BR42</accession>
<dbReference type="KEGG" id="tak:Tharo_2935"/>
<evidence type="ECO:0000256" key="1">
    <source>
        <dbReference type="SAM" id="MobiDB-lite"/>
    </source>
</evidence>
<reference evidence="2 3" key="1">
    <citation type="submission" date="2018-03" db="EMBL/GenBank/DDBJ databases">
        <title>Complete genome sequence of Thauera aromatica, a model organism for studying aromatic compound degradation under denitrifying conditions.</title>
        <authorList>
            <person name="Lo H.-Y."/>
            <person name="Goris T."/>
            <person name="Boll M."/>
            <person name="Mueller J.A."/>
        </authorList>
    </citation>
    <scope>NUCLEOTIDE SEQUENCE [LARGE SCALE GENOMIC DNA]</scope>
    <source>
        <strain evidence="2 3">K172</strain>
    </source>
</reference>
<evidence type="ECO:0000313" key="3">
    <source>
        <dbReference type="Proteomes" id="UP000241885"/>
    </source>
</evidence>
<name>A0A2R4BR42_THAAR</name>
<dbReference type="EMBL" id="CP028339">
    <property type="protein sequence ID" value="AVR89816.1"/>
    <property type="molecule type" value="Genomic_DNA"/>
</dbReference>
<protein>
    <submittedName>
        <fullName evidence="2">Uncharacterized protein</fullName>
    </submittedName>
</protein>
<proteinExistence type="predicted"/>
<keyword evidence="3" id="KW-1185">Reference proteome</keyword>
<sequence>MPALPPARQQQRGAPRCARGSPAAPHCPPAARRGSHRPCADSPGTSRSPGSGGRRRYREKGFPSLRSPWGATATSGSAGYRARHYERGRKGSRARATGTGRAARTHRRGDRGLRRRPRPLRSGWRARPGRSSTTVCTGRVPCS</sequence>
<feature type="region of interest" description="Disordered" evidence="1">
    <location>
        <begin position="1"/>
        <end position="143"/>
    </location>
</feature>
<organism evidence="2 3">
    <name type="scientific">Thauera aromatica K172</name>
    <dbReference type="NCBI Taxonomy" id="44139"/>
    <lineage>
        <taxon>Bacteria</taxon>
        <taxon>Pseudomonadati</taxon>
        <taxon>Pseudomonadota</taxon>
        <taxon>Betaproteobacteria</taxon>
        <taxon>Rhodocyclales</taxon>
        <taxon>Zoogloeaceae</taxon>
        <taxon>Thauera</taxon>
    </lineage>
</organism>
<dbReference type="AlphaFoldDB" id="A0A2R4BR42"/>
<feature type="compositionally biased region" description="Basic residues" evidence="1">
    <location>
        <begin position="103"/>
        <end position="119"/>
    </location>
</feature>